<dbReference type="EMBL" id="JARRAG010000002">
    <property type="protein sequence ID" value="MDG3005224.1"/>
    <property type="molecule type" value="Genomic_DNA"/>
</dbReference>
<evidence type="ECO:0000313" key="2">
    <source>
        <dbReference type="EMBL" id="MDG3005224.1"/>
    </source>
</evidence>
<accession>A0ABT6FCQ5</accession>
<name>A0ABT6FCQ5_9BACT</name>
<evidence type="ECO:0000256" key="1">
    <source>
        <dbReference type="SAM" id="SignalP"/>
    </source>
</evidence>
<reference evidence="2 3" key="1">
    <citation type="submission" date="2023-03" db="EMBL/GenBank/DDBJ databases">
        <title>Paludisphaera mucosa sp. nov. a novel planctomycete from northern fen.</title>
        <authorList>
            <person name="Ivanova A."/>
        </authorList>
    </citation>
    <scope>NUCLEOTIDE SEQUENCE [LARGE SCALE GENOMIC DNA]</scope>
    <source>
        <strain evidence="2 3">Pla2</strain>
    </source>
</reference>
<evidence type="ECO:0000313" key="3">
    <source>
        <dbReference type="Proteomes" id="UP001216907"/>
    </source>
</evidence>
<sequence length="285" mass="31137">MRRFRAGRLRIAAWMGLVAAFAAGLDVASAQDAVQNDPLQVPNDPLQEAAEGAAAGRPPQGIPPAPPEGAWGEIINATERWIVLQNHSGQQFPIATEDVQEFLIRWPGRIDLISQDAYVEAIGFSPGSNIIRTNHVDYFEGADRTLVSPTYAEVLPNNMAVTTIDPGFNRFMNAWDYGGQNLLYGWAYPIPPGIQGNPARLHVVGALAFPQPLQLAIPGNNMATVLPEDAGGITVTQITRGSSRYIRKGDYAYLMPIEARLRGLRVAQLVVYKPMPLRQFNPDAK</sequence>
<proteinExistence type="predicted"/>
<keyword evidence="1" id="KW-0732">Signal</keyword>
<gene>
    <name evidence="2" type="ORF">PZE19_15655</name>
</gene>
<dbReference type="RefSeq" id="WP_277861569.1">
    <property type="nucleotide sequence ID" value="NZ_JARRAG010000002.1"/>
</dbReference>
<organism evidence="2 3">
    <name type="scientific">Paludisphaera mucosa</name>
    <dbReference type="NCBI Taxonomy" id="3030827"/>
    <lineage>
        <taxon>Bacteria</taxon>
        <taxon>Pseudomonadati</taxon>
        <taxon>Planctomycetota</taxon>
        <taxon>Planctomycetia</taxon>
        <taxon>Isosphaerales</taxon>
        <taxon>Isosphaeraceae</taxon>
        <taxon>Paludisphaera</taxon>
    </lineage>
</organism>
<feature type="chain" id="PRO_5046076252" evidence="1">
    <location>
        <begin position="23"/>
        <end position="285"/>
    </location>
</feature>
<keyword evidence="3" id="KW-1185">Reference proteome</keyword>
<protein>
    <submittedName>
        <fullName evidence="2">Uncharacterized protein</fullName>
    </submittedName>
</protein>
<feature type="signal peptide" evidence="1">
    <location>
        <begin position="1"/>
        <end position="22"/>
    </location>
</feature>
<dbReference type="Proteomes" id="UP001216907">
    <property type="component" value="Unassembled WGS sequence"/>
</dbReference>
<comment type="caution">
    <text evidence="2">The sequence shown here is derived from an EMBL/GenBank/DDBJ whole genome shotgun (WGS) entry which is preliminary data.</text>
</comment>